<dbReference type="EMBL" id="QDEB01068843">
    <property type="protein sequence ID" value="RZC35669.1"/>
    <property type="molecule type" value="Genomic_DNA"/>
</dbReference>
<reference evidence="2 3" key="1">
    <citation type="submission" date="2017-03" db="EMBL/GenBank/DDBJ databases">
        <title>Genome of the blue death feigning beetle - Asbolus verrucosus.</title>
        <authorList>
            <person name="Rider S.D."/>
        </authorList>
    </citation>
    <scope>NUCLEOTIDE SEQUENCE [LARGE SCALE GENOMIC DNA]</scope>
    <source>
        <strain evidence="2">Butters</strain>
        <tissue evidence="2">Head and leg muscle</tissue>
    </source>
</reference>
<comment type="caution">
    <text evidence="2">The sequence shown here is derived from an EMBL/GenBank/DDBJ whole genome shotgun (WGS) entry which is preliminary data.</text>
</comment>
<dbReference type="Proteomes" id="UP000292052">
    <property type="component" value="Unassembled WGS sequence"/>
</dbReference>
<gene>
    <name evidence="2" type="ORF">BDFB_009218</name>
</gene>
<sequence>MQERAGNTSPPRWWKQTEQYLCELMRTENNLFEQNEKCKKHIEASALASFYHACLHNVTLMICAAMRMRDGYLQVVISSGICSFTYTLLHYIDS</sequence>
<keyword evidence="1" id="KW-0472">Membrane</keyword>
<name>A0A482VTC0_ASBVE</name>
<keyword evidence="3" id="KW-1185">Reference proteome</keyword>
<feature type="transmembrane region" description="Helical" evidence="1">
    <location>
        <begin position="71"/>
        <end position="92"/>
    </location>
</feature>
<evidence type="ECO:0000256" key="1">
    <source>
        <dbReference type="SAM" id="Phobius"/>
    </source>
</evidence>
<dbReference type="AlphaFoldDB" id="A0A482VTC0"/>
<keyword evidence="1" id="KW-1133">Transmembrane helix</keyword>
<dbReference type="OrthoDB" id="10348929at2759"/>
<evidence type="ECO:0000313" key="3">
    <source>
        <dbReference type="Proteomes" id="UP000292052"/>
    </source>
</evidence>
<keyword evidence="1" id="KW-0812">Transmembrane</keyword>
<organism evidence="2 3">
    <name type="scientific">Asbolus verrucosus</name>
    <name type="common">Desert ironclad beetle</name>
    <dbReference type="NCBI Taxonomy" id="1661398"/>
    <lineage>
        <taxon>Eukaryota</taxon>
        <taxon>Metazoa</taxon>
        <taxon>Ecdysozoa</taxon>
        <taxon>Arthropoda</taxon>
        <taxon>Hexapoda</taxon>
        <taxon>Insecta</taxon>
        <taxon>Pterygota</taxon>
        <taxon>Neoptera</taxon>
        <taxon>Endopterygota</taxon>
        <taxon>Coleoptera</taxon>
        <taxon>Polyphaga</taxon>
        <taxon>Cucujiformia</taxon>
        <taxon>Tenebrionidae</taxon>
        <taxon>Pimeliinae</taxon>
        <taxon>Asbolus</taxon>
    </lineage>
</organism>
<accession>A0A482VTC0</accession>
<proteinExistence type="predicted"/>
<protein>
    <submittedName>
        <fullName evidence="2">Uncharacterized protein</fullName>
    </submittedName>
</protein>
<evidence type="ECO:0000313" key="2">
    <source>
        <dbReference type="EMBL" id="RZC35669.1"/>
    </source>
</evidence>